<accession>A0AAW6U2U4</accession>
<dbReference type="InterPro" id="IPR029063">
    <property type="entry name" value="SAM-dependent_MTases_sf"/>
</dbReference>
<name>A0AAW6U2U4_9BACT</name>
<evidence type="ECO:0000313" key="3">
    <source>
        <dbReference type="EMBL" id="MDI6451175.1"/>
    </source>
</evidence>
<reference evidence="3" key="1">
    <citation type="submission" date="2023-05" db="EMBL/GenBank/DDBJ databases">
        <title>Anaerotaeda fermentans gen. nov., sp. nov., a novel anaerobic planctomycete of the new family within the order Sedimentisphaerales isolated from Taman Peninsula, Russia.</title>
        <authorList>
            <person name="Khomyakova M.A."/>
            <person name="Merkel A.Y."/>
            <person name="Slobodkin A.I."/>
        </authorList>
    </citation>
    <scope>NUCLEOTIDE SEQUENCE</scope>
    <source>
        <strain evidence="3">M17dextr</strain>
    </source>
</reference>
<proteinExistence type="predicted"/>
<dbReference type="CDD" id="cd02440">
    <property type="entry name" value="AdoMet_MTases"/>
    <property type="match status" value="1"/>
</dbReference>
<evidence type="ECO:0000313" key="4">
    <source>
        <dbReference type="Proteomes" id="UP001431776"/>
    </source>
</evidence>
<dbReference type="GO" id="GO:0032259">
    <property type="term" value="P:methylation"/>
    <property type="evidence" value="ECO:0007669"/>
    <property type="project" value="UniProtKB-KW"/>
</dbReference>
<gene>
    <name evidence="3" type="ORF">QJ522_19085</name>
</gene>
<keyword evidence="1" id="KW-0808">Transferase</keyword>
<evidence type="ECO:0000256" key="1">
    <source>
        <dbReference type="ARBA" id="ARBA00022679"/>
    </source>
</evidence>
<dbReference type="Pfam" id="PF13649">
    <property type="entry name" value="Methyltransf_25"/>
    <property type="match status" value="1"/>
</dbReference>
<dbReference type="PANTHER" id="PTHR43861">
    <property type="entry name" value="TRANS-ACONITATE 2-METHYLTRANSFERASE-RELATED"/>
    <property type="match status" value="1"/>
</dbReference>
<feature type="domain" description="Methyltransferase" evidence="2">
    <location>
        <begin position="77"/>
        <end position="172"/>
    </location>
</feature>
<keyword evidence="3" id="KW-0489">Methyltransferase</keyword>
<dbReference type="InterPro" id="IPR041698">
    <property type="entry name" value="Methyltransf_25"/>
</dbReference>
<dbReference type="GO" id="GO:0008168">
    <property type="term" value="F:methyltransferase activity"/>
    <property type="evidence" value="ECO:0007669"/>
    <property type="project" value="UniProtKB-KW"/>
</dbReference>
<dbReference type="RefSeq" id="WP_349246584.1">
    <property type="nucleotide sequence ID" value="NZ_JASCXX010000029.1"/>
</dbReference>
<dbReference type="Gene3D" id="3.40.50.150">
    <property type="entry name" value="Vaccinia Virus protein VP39"/>
    <property type="match status" value="1"/>
</dbReference>
<dbReference type="Proteomes" id="UP001431776">
    <property type="component" value="Unassembled WGS sequence"/>
</dbReference>
<sequence length="257" mass="29208">MIGVREMDIEFCRRDAEDREAGRRPAWLYNEMKPCGVNYNSPTLARSYDATHGRFRDYRQEAEEIVARLQLDDSATVIDMGCGTGAFALHAASHCARVYAVDASKAMLRRARRKARKAGIDNIEFHHGGFLTYDHGAEPVDAISSVAVLHHLPDFWKQVGLRRLASILKPGGRLFLFDVVFSFGVAEYERHIDRFIGETREQMGPGGRNESETHIREEYSTWDWIIEGLLERAGFRVETADYRNGFLAAYLCTSKGR</sequence>
<comment type="caution">
    <text evidence="3">The sequence shown here is derived from an EMBL/GenBank/DDBJ whole genome shotgun (WGS) entry which is preliminary data.</text>
</comment>
<evidence type="ECO:0000259" key="2">
    <source>
        <dbReference type="Pfam" id="PF13649"/>
    </source>
</evidence>
<dbReference type="EMBL" id="JASCXX010000029">
    <property type="protein sequence ID" value="MDI6451175.1"/>
    <property type="molecule type" value="Genomic_DNA"/>
</dbReference>
<keyword evidence="4" id="KW-1185">Reference proteome</keyword>
<protein>
    <submittedName>
        <fullName evidence="3">Methyltransferase domain-containing protein</fullName>
    </submittedName>
</protein>
<organism evidence="3 4">
    <name type="scientific">Anaerobaca lacustris</name>
    <dbReference type="NCBI Taxonomy" id="3044600"/>
    <lineage>
        <taxon>Bacteria</taxon>
        <taxon>Pseudomonadati</taxon>
        <taxon>Planctomycetota</taxon>
        <taxon>Phycisphaerae</taxon>
        <taxon>Sedimentisphaerales</taxon>
        <taxon>Anaerobacaceae</taxon>
        <taxon>Anaerobaca</taxon>
    </lineage>
</organism>
<dbReference type="AlphaFoldDB" id="A0AAW6U2U4"/>
<dbReference type="SUPFAM" id="SSF53335">
    <property type="entry name" value="S-adenosyl-L-methionine-dependent methyltransferases"/>
    <property type="match status" value="1"/>
</dbReference>